<protein>
    <recommendedName>
        <fullName evidence="2">SLH domain-containing protein</fullName>
    </recommendedName>
</protein>
<dbReference type="InterPro" id="IPR008979">
    <property type="entry name" value="Galactose-bd-like_sf"/>
</dbReference>
<evidence type="ECO:0000256" key="1">
    <source>
        <dbReference type="ARBA" id="ARBA00022729"/>
    </source>
</evidence>
<dbReference type="InterPro" id="IPR038637">
    <property type="entry name" value="NPCBM_sf"/>
</dbReference>
<dbReference type="Gene3D" id="2.60.120.1060">
    <property type="entry name" value="NPCBM/NEW2 domain"/>
    <property type="match status" value="2"/>
</dbReference>
<dbReference type="PROSITE" id="PS51272">
    <property type="entry name" value="SLH"/>
    <property type="match status" value="3"/>
</dbReference>
<evidence type="ECO:0000259" key="2">
    <source>
        <dbReference type="PROSITE" id="PS51272"/>
    </source>
</evidence>
<dbReference type="SUPFAM" id="SSF49785">
    <property type="entry name" value="Galactose-binding domain-like"/>
    <property type="match status" value="2"/>
</dbReference>
<feature type="domain" description="SLH" evidence="2">
    <location>
        <begin position="150"/>
        <end position="213"/>
    </location>
</feature>
<dbReference type="Proteomes" id="UP000011747">
    <property type="component" value="Unassembled WGS sequence"/>
</dbReference>
<dbReference type="EMBL" id="ACWF01000033">
    <property type="protein sequence ID" value="EHL79084.1"/>
    <property type="molecule type" value="Genomic_DNA"/>
</dbReference>
<organism evidence="3 4">
    <name type="scientific">Bacillus smithii 7_3_47FAA</name>
    <dbReference type="NCBI Taxonomy" id="665952"/>
    <lineage>
        <taxon>Bacteria</taxon>
        <taxon>Bacillati</taxon>
        <taxon>Bacillota</taxon>
        <taxon>Bacilli</taxon>
        <taxon>Bacillales</taxon>
        <taxon>Bacillaceae</taxon>
        <taxon>Bacillus</taxon>
    </lineage>
</organism>
<dbReference type="PATRIC" id="fig|665952.3.peg.730"/>
<dbReference type="Pfam" id="PF08305">
    <property type="entry name" value="NPCBM"/>
    <property type="match status" value="2"/>
</dbReference>
<dbReference type="HOGENOM" id="CLU_515505_0_0_9"/>
<dbReference type="PANTHER" id="PTHR43308:SF5">
    <property type="entry name" value="S-LAYER PROTEIN _ PEPTIDOGLYCAN ENDO-BETA-N-ACETYLGLUCOSAMINIDASE"/>
    <property type="match status" value="1"/>
</dbReference>
<evidence type="ECO:0000313" key="3">
    <source>
        <dbReference type="EMBL" id="EHL79084.1"/>
    </source>
</evidence>
<evidence type="ECO:0000313" key="4">
    <source>
        <dbReference type="Proteomes" id="UP000011747"/>
    </source>
</evidence>
<keyword evidence="4" id="KW-1185">Reference proteome</keyword>
<comment type="caution">
    <text evidence="3">The sequence shown here is derived from an EMBL/GenBank/DDBJ whole genome shotgun (WGS) entry which is preliminary data.</text>
</comment>
<dbReference type="PANTHER" id="PTHR43308">
    <property type="entry name" value="OUTER MEMBRANE PROTEIN ALPHA-RELATED"/>
    <property type="match status" value="1"/>
</dbReference>
<dbReference type="InterPro" id="IPR001119">
    <property type="entry name" value="SLH_dom"/>
</dbReference>
<dbReference type="InterPro" id="IPR013222">
    <property type="entry name" value="Glyco_hyd_98_carb-bd"/>
</dbReference>
<dbReference type="AlphaFoldDB" id="G9QIE5"/>
<feature type="domain" description="SLH" evidence="2">
    <location>
        <begin position="29"/>
        <end position="92"/>
    </location>
</feature>
<accession>G9QIE5</accession>
<gene>
    <name evidence="3" type="ORF">HMPREF1015_02236</name>
</gene>
<proteinExistence type="predicted"/>
<reference evidence="3 4" key="1">
    <citation type="submission" date="2011-09" db="EMBL/GenBank/DDBJ databases">
        <title>The Genome Sequence of Bacillus smithii 7_3_47FAA.</title>
        <authorList>
            <consortium name="The Broad Institute Genome Sequencing Platform"/>
            <person name="Earl A."/>
            <person name="Ward D."/>
            <person name="Feldgarden M."/>
            <person name="Gevers D."/>
            <person name="Daigneault M."/>
            <person name="Strauss J."/>
            <person name="Allen-Vercoe E."/>
            <person name="Young S.K."/>
            <person name="Zeng Q."/>
            <person name="Gargeya S."/>
            <person name="Fitzgerald M."/>
            <person name="Haas B."/>
            <person name="Abouelleil A."/>
            <person name="Alvarado L."/>
            <person name="Arachchi H.M."/>
            <person name="Berlin A."/>
            <person name="Brown A."/>
            <person name="Chapman S.B."/>
            <person name="Chen Z."/>
            <person name="Dunbar C."/>
            <person name="Freedman E."/>
            <person name="Gearin G."/>
            <person name="Goldberg J."/>
            <person name="Griggs A."/>
            <person name="Gujja S."/>
            <person name="Heiman D."/>
            <person name="Howarth C."/>
            <person name="Larson L."/>
            <person name="Lui A."/>
            <person name="MacDonald P.J.P."/>
            <person name="Montmayeur A."/>
            <person name="Murphy C."/>
            <person name="Neiman D."/>
            <person name="Pearson M."/>
            <person name="Priest M."/>
            <person name="Roberts A."/>
            <person name="Saif S."/>
            <person name="Shea T."/>
            <person name="Shenoy N."/>
            <person name="Sisk P."/>
            <person name="Stolte C."/>
            <person name="Sykes S."/>
            <person name="Wortman J."/>
            <person name="Nusbaum C."/>
            <person name="Birren B."/>
        </authorList>
    </citation>
    <scope>NUCLEOTIDE SEQUENCE [LARGE SCALE GENOMIC DNA]</scope>
    <source>
        <strain evidence="3 4">7_3_47FAA</strain>
    </source>
</reference>
<dbReference type="InterPro" id="IPR051465">
    <property type="entry name" value="Cell_Envelope_Struct_Comp"/>
</dbReference>
<feature type="domain" description="SLH" evidence="2">
    <location>
        <begin position="93"/>
        <end position="149"/>
    </location>
</feature>
<name>G9QIE5_9BACI</name>
<dbReference type="RefSeq" id="WP_003353009.1">
    <property type="nucleotide sequence ID" value="NZ_JH414743.1"/>
</dbReference>
<keyword evidence="1" id="KW-0732">Signal</keyword>
<sequence length="528" mass="59440">MKKIPYIAFIVVIFLLFSNLVFNYGKAEAKNSFKDISTSYWAADEIDYLSSKGIISGFNDGSFKPGQYITRGQAAIMLTKALNLSTQNRPNPNLKDVSTRSPYYKPVSALADENIIDDLIKDGYYYPGQLLTRGEMAAILAKSYGLGGTSTEKYIDVPDYYWAYEYIQSLAANHITTGFSDKTFRPNQPLTRAEFSVFLSRIMDSKFRSVGNRTVYLDNGIEVMNFQSGSSQNSYSSAYADPYYTVESNTGEKYKNYLTMHISSFADAGQGWEYVEFPLNGRYETFSAIVGLTKQYQNTTDEIHLKFTADGQPLKNMTWTAGMLTENVTVNVKGKKILRIYMEVEDPKDTSEIGLFNPVFTLNNEPAPLICAPRPSKTVIYNENGIKIMNFQSGSSQNSYSSAYADPYYTVKSNTGEKYKNYLTMHISSFADAGQGWAYVEYPLNGKYKTFKATVGLTKMYQNTKNDMTLIFSADQQPLKTMTWSAGMLTQDVSIDVTGKKILRIYVEVPNPTDTSEIGFFNPIFIKN</sequence>
<dbReference type="Pfam" id="PF00395">
    <property type="entry name" value="SLH"/>
    <property type="match status" value="3"/>
</dbReference>